<dbReference type="GO" id="GO:0005886">
    <property type="term" value="C:plasma membrane"/>
    <property type="evidence" value="ECO:0007669"/>
    <property type="project" value="UniProtKB-SubCell"/>
</dbReference>
<dbReference type="InterPro" id="IPR019803">
    <property type="entry name" value="Glypican_CS"/>
</dbReference>
<protein>
    <submittedName>
        <fullName evidence="15">Glypican-5-like</fullName>
    </submittedName>
</protein>
<comment type="subcellular location">
    <subcellularLocation>
        <location evidence="1 12">Cell membrane</location>
        <topology evidence="1 12">Lipid-anchor</topology>
        <topology evidence="1 12">GPI-anchor</topology>
    </subcellularLocation>
</comment>
<feature type="region of interest" description="Disordered" evidence="13">
    <location>
        <begin position="349"/>
        <end position="375"/>
    </location>
</feature>
<dbReference type="GeneTree" id="ENSGT01050000244955"/>
<evidence type="ECO:0000256" key="14">
    <source>
        <dbReference type="SAM" id="Phobius"/>
    </source>
</evidence>
<evidence type="ECO:0000256" key="1">
    <source>
        <dbReference type="ARBA" id="ARBA00004609"/>
    </source>
</evidence>
<keyword evidence="14" id="KW-0812">Transmembrane</keyword>
<dbReference type="GO" id="GO:1905475">
    <property type="term" value="P:regulation of protein localization to membrane"/>
    <property type="evidence" value="ECO:0007669"/>
    <property type="project" value="TreeGrafter"/>
</dbReference>
<evidence type="ECO:0000256" key="8">
    <source>
        <dbReference type="ARBA" id="ARBA00023180"/>
    </source>
</evidence>
<sequence length="578" mass="63681">MFRGQLHHFVFWWILATVGLLVTVPGVGTYTCHEVQTAFQMRQIGPWKLVPETPETDVDLQVCKHQGPTCCTRKMEDSYQAAVLRDILQHMQSHIYEPMFLLIRHGADLQDNFESLISFSIDFTGSLFDRSMADVQPLVSQLFANLSLYVLGGNVTVDSAVQHFYDSLFPFVYLRMLTQGPALPDVEWTQCMRSIRRTVEPFGLYPGELVKGLAGSLLAGRAMKRAVAEGAEVLTATEKVLLSRDCERALLRMMYCPHCRGLTLIQPCEGYCLNVLRGCLAHISELDDPWRRYLTVLKVLSGAMAGDHDLELALLGVRTQIREAILHAKLHASNISAAVEMMCGQPKETVTGEYSSPETPASPSLSTPLPSASLTNETEPFVSQLSTLLRDFSRRIQHYKTIFTTLPEALCQGVAAVDAFSCWNGADVVDSYTGHVVGNGLQAQKLNPEVKVRHADPTLAEAKAKLENFIQEVLDTTPGLYSVWSWAELSSGGTEGSAECDDEDGCQGSGVGAPKNPENEKTDTSQDGVHDGKKVPPKTPPTVHPRKDRPRDTGCTMATSPTLLAATAFLLGLQWYFM</sequence>
<dbReference type="Pfam" id="PF01153">
    <property type="entry name" value="Glypican"/>
    <property type="match status" value="1"/>
</dbReference>
<dbReference type="AlphaFoldDB" id="A0A3B3RX08"/>
<name>A0A3B3RX08_9TELE</name>
<proteinExistence type="inferred from homology"/>
<dbReference type="STRING" id="1676925.ENSPKIP00000022430"/>
<evidence type="ECO:0000256" key="10">
    <source>
        <dbReference type="ARBA" id="ARBA00023288"/>
    </source>
</evidence>
<reference evidence="15" key="1">
    <citation type="submission" date="2025-08" db="UniProtKB">
        <authorList>
            <consortium name="Ensembl"/>
        </authorList>
    </citation>
    <scope>IDENTIFICATION</scope>
</reference>
<evidence type="ECO:0000256" key="9">
    <source>
        <dbReference type="ARBA" id="ARBA00023207"/>
    </source>
</evidence>
<evidence type="ECO:0000256" key="13">
    <source>
        <dbReference type="SAM" id="MobiDB-lite"/>
    </source>
</evidence>
<feature type="compositionally biased region" description="Basic and acidic residues" evidence="13">
    <location>
        <begin position="517"/>
        <end position="534"/>
    </location>
</feature>
<keyword evidence="9 12" id="KW-0357">Heparan sulfate</keyword>
<dbReference type="GO" id="GO:0098552">
    <property type="term" value="C:side of membrane"/>
    <property type="evidence" value="ECO:0007669"/>
    <property type="project" value="UniProtKB-KW"/>
</dbReference>
<keyword evidence="14" id="KW-1133">Transmembrane helix</keyword>
<evidence type="ECO:0000313" key="16">
    <source>
        <dbReference type="Proteomes" id="UP000261540"/>
    </source>
</evidence>
<feature type="region of interest" description="Disordered" evidence="13">
    <location>
        <begin position="494"/>
        <end position="556"/>
    </location>
</feature>
<organism evidence="15 16">
    <name type="scientific">Paramormyrops kingsleyae</name>
    <dbReference type="NCBI Taxonomy" id="1676925"/>
    <lineage>
        <taxon>Eukaryota</taxon>
        <taxon>Metazoa</taxon>
        <taxon>Chordata</taxon>
        <taxon>Craniata</taxon>
        <taxon>Vertebrata</taxon>
        <taxon>Euteleostomi</taxon>
        <taxon>Actinopterygii</taxon>
        <taxon>Neopterygii</taxon>
        <taxon>Teleostei</taxon>
        <taxon>Osteoglossocephala</taxon>
        <taxon>Osteoglossomorpha</taxon>
        <taxon>Osteoglossiformes</taxon>
        <taxon>Mormyridae</taxon>
        <taxon>Paramormyrops</taxon>
    </lineage>
</organism>
<keyword evidence="6 12" id="KW-0654">Proteoglycan</keyword>
<keyword evidence="7 12" id="KW-0472">Membrane</keyword>
<dbReference type="PANTHER" id="PTHR10822">
    <property type="entry name" value="GLYPICAN"/>
    <property type="match status" value="1"/>
</dbReference>
<keyword evidence="3" id="KW-1003">Cell membrane</keyword>
<keyword evidence="4 12" id="KW-0336">GPI-anchor</keyword>
<evidence type="ECO:0000256" key="7">
    <source>
        <dbReference type="ARBA" id="ARBA00023136"/>
    </source>
</evidence>
<evidence type="ECO:0000256" key="4">
    <source>
        <dbReference type="ARBA" id="ARBA00022622"/>
    </source>
</evidence>
<evidence type="ECO:0000256" key="12">
    <source>
        <dbReference type="RuleBase" id="RU003519"/>
    </source>
</evidence>
<dbReference type="InterPro" id="IPR036790">
    <property type="entry name" value="Frizzled_dom_sf"/>
</dbReference>
<dbReference type="PROSITE" id="PS01207">
    <property type="entry name" value="GLYPICAN"/>
    <property type="match status" value="1"/>
</dbReference>
<evidence type="ECO:0000256" key="6">
    <source>
        <dbReference type="ARBA" id="ARBA00022974"/>
    </source>
</evidence>
<keyword evidence="10 12" id="KW-0449">Lipoprotein</keyword>
<keyword evidence="5" id="KW-0732">Signal</keyword>
<dbReference type="Proteomes" id="UP000261540">
    <property type="component" value="Unplaced"/>
</dbReference>
<evidence type="ECO:0000256" key="11">
    <source>
        <dbReference type="RuleBase" id="RU003518"/>
    </source>
</evidence>
<dbReference type="GO" id="GO:0009986">
    <property type="term" value="C:cell surface"/>
    <property type="evidence" value="ECO:0007669"/>
    <property type="project" value="TreeGrafter"/>
</dbReference>
<keyword evidence="8" id="KW-0325">Glycoprotein</keyword>
<evidence type="ECO:0000256" key="5">
    <source>
        <dbReference type="ARBA" id="ARBA00022729"/>
    </source>
</evidence>
<comment type="similarity">
    <text evidence="2 11">Belongs to the glypican family.</text>
</comment>
<evidence type="ECO:0000313" key="15">
    <source>
        <dbReference type="Ensembl" id="ENSPKIP00000022430.1"/>
    </source>
</evidence>
<evidence type="ECO:0000256" key="2">
    <source>
        <dbReference type="ARBA" id="ARBA00010260"/>
    </source>
</evidence>
<dbReference type="GO" id="GO:0005576">
    <property type="term" value="C:extracellular region"/>
    <property type="evidence" value="ECO:0007669"/>
    <property type="project" value="TreeGrafter"/>
</dbReference>
<keyword evidence="16" id="KW-1185">Reference proteome</keyword>
<dbReference type="KEGG" id="pki:111847647"/>
<dbReference type="PANTHER" id="PTHR10822:SF19">
    <property type="entry name" value="GLYPICAN-5"/>
    <property type="match status" value="1"/>
</dbReference>
<comment type="function">
    <text evidence="12">Cell surface proteoglycan.</text>
</comment>
<dbReference type="OrthoDB" id="6380619at2759"/>
<reference evidence="15" key="2">
    <citation type="submission" date="2025-09" db="UniProtKB">
        <authorList>
            <consortium name="Ensembl"/>
        </authorList>
    </citation>
    <scope>IDENTIFICATION</scope>
</reference>
<dbReference type="Ensembl" id="ENSPKIT00000003094.1">
    <property type="protein sequence ID" value="ENSPKIP00000022430.1"/>
    <property type="gene ID" value="ENSPKIG00000006438.1"/>
</dbReference>
<feature type="transmembrane region" description="Helical" evidence="14">
    <location>
        <begin position="12"/>
        <end position="32"/>
    </location>
</feature>
<dbReference type="InterPro" id="IPR001863">
    <property type="entry name" value="Glypican"/>
</dbReference>
<dbReference type="SUPFAM" id="SSF63501">
    <property type="entry name" value="Frizzled cysteine-rich domain"/>
    <property type="match status" value="1"/>
</dbReference>
<evidence type="ECO:0000256" key="3">
    <source>
        <dbReference type="ARBA" id="ARBA00022475"/>
    </source>
</evidence>
<feature type="compositionally biased region" description="Low complexity" evidence="13">
    <location>
        <begin position="355"/>
        <end position="375"/>
    </location>
</feature>
<accession>A0A3B3RX08</accession>
<dbReference type="GO" id="GO:0016477">
    <property type="term" value="P:cell migration"/>
    <property type="evidence" value="ECO:0007669"/>
    <property type="project" value="TreeGrafter"/>
</dbReference>
<dbReference type="GO" id="GO:0090263">
    <property type="term" value="P:positive regulation of canonical Wnt signaling pathway"/>
    <property type="evidence" value="ECO:0007669"/>
    <property type="project" value="TreeGrafter"/>
</dbReference>